<evidence type="ECO:0000313" key="3">
    <source>
        <dbReference type="Proteomes" id="UP000674179"/>
    </source>
</evidence>
<name>A0A836KDI1_LEIEN</name>
<dbReference type="OrthoDB" id="272761at2759"/>
<accession>A0A836KDI1</accession>
<dbReference type="KEGG" id="lenr:94169251"/>
<dbReference type="Proteomes" id="UP000674179">
    <property type="component" value="Chromosome 33"/>
</dbReference>
<feature type="compositionally biased region" description="Low complexity" evidence="1">
    <location>
        <begin position="10"/>
        <end position="40"/>
    </location>
</feature>
<organism evidence="2 3">
    <name type="scientific">Leishmania enriettii</name>
    <dbReference type="NCBI Taxonomy" id="5663"/>
    <lineage>
        <taxon>Eukaryota</taxon>
        <taxon>Discoba</taxon>
        <taxon>Euglenozoa</taxon>
        <taxon>Kinetoplastea</taxon>
        <taxon>Metakinetoplastina</taxon>
        <taxon>Trypanosomatida</taxon>
        <taxon>Trypanosomatidae</taxon>
        <taxon>Leishmaniinae</taxon>
        <taxon>Leishmania</taxon>
    </lineage>
</organism>
<keyword evidence="3" id="KW-1185">Reference proteome</keyword>
<feature type="region of interest" description="Disordered" evidence="1">
    <location>
        <begin position="1"/>
        <end position="40"/>
    </location>
</feature>
<evidence type="ECO:0000313" key="2">
    <source>
        <dbReference type="EMBL" id="KAG5469836.1"/>
    </source>
</evidence>
<comment type="caution">
    <text evidence="2">The sequence shown here is derived from an EMBL/GenBank/DDBJ whole genome shotgun (WGS) entry which is preliminary data.</text>
</comment>
<protein>
    <submittedName>
        <fullName evidence="2">Uncharacterized protein</fullName>
    </submittedName>
</protein>
<proteinExistence type="predicted"/>
<sequence length="188" mass="20006">MRMRDESRGAAAATAAAASAPSSSSSSPSASLSPSPSLPASVVGTLPKCCTEAFKEHYRRGEVPRFGLYDPVYLRQAFDASPTIDSATRNPTHASFFPPFSSLVRAYADHGAASFSSFPASGIADTPTVDEDADQYTATLTADRARPLRSWEHITSAEDLWNGPPLTMKIPPASDYERILLDGAHSVV</sequence>
<gene>
    <name evidence="2" type="ORF">CUR178_01976</name>
</gene>
<dbReference type="GeneID" id="94169251"/>
<reference evidence="2 3" key="1">
    <citation type="submission" date="2021-02" db="EMBL/GenBank/DDBJ databases">
        <title>Leishmania (Mundinia) enrietti genome sequencing and assembly.</title>
        <authorList>
            <person name="Almutairi H."/>
            <person name="Gatherer D."/>
        </authorList>
    </citation>
    <scope>NUCLEOTIDE SEQUENCE [LARGE SCALE GENOMIC DNA]</scope>
    <source>
        <strain evidence="2">CUR178</strain>
    </source>
</reference>
<dbReference type="AlphaFoldDB" id="A0A836KDI1"/>
<dbReference type="RefSeq" id="XP_067689844.1">
    <property type="nucleotide sequence ID" value="XM_067833741.1"/>
</dbReference>
<dbReference type="EMBL" id="JAFHKP010000033">
    <property type="protein sequence ID" value="KAG5469836.1"/>
    <property type="molecule type" value="Genomic_DNA"/>
</dbReference>
<evidence type="ECO:0000256" key="1">
    <source>
        <dbReference type="SAM" id="MobiDB-lite"/>
    </source>
</evidence>